<dbReference type="Gene3D" id="3.40.50.920">
    <property type="match status" value="1"/>
</dbReference>
<evidence type="ECO:0000256" key="12">
    <source>
        <dbReference type="ARBA" id="ARBA00023229"/>
    </source>
</evidence>
<evidence type="ECO:0000256" key="11">
    <source>
        <dbReference type="ARBA" id="ARBA00023052"/>
    </source>
</evidence>
<dbReference type="PROSITE" id="PS00801">
    <property type="entry name" value="TRANSKETOLASE_1"/>
    <property type="match status" value="1"/>
</dbReference>
<evidence type="ECO:0000256" key="8">
    <source>
        <dbReference type="ARBA" id="ARBA00022723"/>
    </source>
</evidence>
<evidence type="ECO:0000256" key="2">
    <source>
        <dbReference type="ARBA" id="ARBA00001964"/>
    </source>
</evidence>
<dbReference type="GO" id="GO:0016114">
    <property type="term" value="P:terpenoid biosynthetic process"/>
    <property type="evidence" value="ECO:0007669"/>
    <property type="project" value="InterPro"/>
</dbReference>
<dbReference type="InterPro" id="IPR029061">
    <property type="entry name" value="THDP-binding"/>
</dbReference>
<dbReference type="GO" id="GO:0046872">
    <property type="term" value="F:metal ion binding"/>
    <property type="evidence" value="ECO:0007669"/>
    <property type="project" value="UniProtKB-KW"/>
</dbReference>
<evidence type="ECO:0000256" key="5">
    <source>
        <dbReference type="ARBA" id="ARBA00011738"/>
    </source>
</evidence>
<evidence type="ECO:0000259" key="13">
    <source>
        <dbReference type="SMART" id="SM00861"/>
    </source>
</evidence>
<dbReference type="CDD" id="cd07033">
    <property type="entry name" value="TPP_PYR_DXS_TK_like"/>
    <property type="match status" value="1"/>
</dbReference>
<keyword evidence="9" id="KW-0460">Magnesium</keyword>
<keyword evidence="11" id="KW-0786">Thiamine pyrophosphate</keyword>
<evidence type="ECO:0000256" key="3">
    <source>
        <dbReference type="ARBA" id="ARBA00004980"/>
    </source>
</evidence>
<dbReference type="AlphaFoldDB" id="A0A0F9WWA2"/>
<protein>
    <recommendedName>
        <fullName evidence="6">1-deoxy-D-xylulose-5-phosphate synthase</fullName>
        <ecNumber evidence="6">2.2.1.7</ecNumber>
    </recommendedName>
</protein>
<feature type="domain" description="Transketolase-like pyrimidine-binding" evidence="13">
    <location>
        <begin position="318"/>
        <end position="481"/>
    </location>
</feature>
<sequence length="629" mass="67770">MASRLLNRITNPHQLQRLSMDELELLADEIRQQIVEVVSTNGGHLASNLGIADLTVAMHVAFDFSRDRLLWDVGHQCYPHKLLTGRGDRFDTLRKAGGISGFPAPSESDYDLFATGHAGTAISTAIGLALGDQRRGEGSRKVVAVVGDASIVNGLSMEALNHAAMLDRQLLIILNDNSMAIDRTTGAMARALDRLRLTETYSDLKHRTEYLLQHVPLGEEIFDALKHLRAGVRSALHGGRALEALGFQYFGPFDGHDLRGLIPLLKRLSRLEHPVLLHVHTEKGRGCEYAVEDPCRFHSPSAHSIEGGKVVFHAKHRPTWTQVFAEALTRAAGEDDRIVAITAAMPDGTGLATFRETFPERTIDVGIGESHAVAMAAGMAKAGLRPVVAIYSTFMQRAMDQVFEEAALQTLPVVLCMDRAGLVGSDGAVHHGSMDIAQMRAMPGMTLMAPADEAEMAAALTLALTLDGPSAIRYPRDEAPEPLTDECPPFELGRARPVRDGDDGLLLAYGVMVEPALAAAEIMAREEGLNVAVVNARFAKPLDTALIRQWIATGKPVVIVEDHAITGGFGSAVLELAAAAGLPAANVRLMGIPDRFIPHAGRLEQLVDAGLDATHIAVAFKELSHVETE</sequence>
<comment type="subunit">
    <text evidence="5">Homodimer.</text>
</comment>
<keyword evidence="8" id="KW-0479">Metal-binding</keyword>
<dbReference type="SUPFAM" id="SSF52922">
    <property type="entry name" value="TK C-terminal domain-like"/>
    <property type="match status" value="1"/>
</dbReference>
<dbReference type="EC" id="2.2.1.7" evidence="6"/>
<dbReference type="InterPro" id="IPR005475">
    <property type="entry name" value="Transketolase-like_Pyr-bd"/>
</dbReference>
<dbReference type="PANTHER" id="PTHR43322">
    <property type="entry name" value="1-D-DEOXYXYLULOSE 5-PHOSPHATE SYNTHASE-RELATED"/>
    <property type="match status" value="1"/>
</dbReference>
<evidence type="ECO:0000256" key="1">
    <source>
        <dbReference type="ARBA" id="ARBA00001946"/>
    </source>
</evidence>
<dbReference type="EMBL" id="LAZR01000108">
    <property type="protein sequence ID" value="KKN90681.1"/>
    <property type="molecule type" value="Genomic_DNA"/>
</dbReference>
<dbReference type="Gene3D" id="3.40.50.970">
    <property type="match status" value="2"/>
</dbReference>
<accession>A0A0F9WWA2</accession>
<dbReference type="SUPFAM" id="SSF52518">
    <property type="entry name" value="Thiamin diphosphate-binding fold (THDP-binding)"/>
    <property type="match status" value="2"/>
</dbReference>
<comment type="pathway">
    <text evidence="3">Metabolic intermediate biosynthesis; 1-deoxy-D-xylulose 5-phosphate biosynthesis; 1-deoxy-D-xylulose 5-phosphate from D-glyceraldehyde 3-phosphate and pyruvate: step 1/1.</text>
</comment>
<dbReference type="CDD" id="cd02007">
    <property type="entry name" value="TPP_DXS"/>
    <property type="match status" value="1"/>
</dbReference>
<dbReference type="NCBIfam" id="NF003933">
    <property type="entry name" value="PRK05444.2-2"/>
    <property type="match status" value="1"/>
</dbReference>
<organism evidence="14">
    <name type="scientific">marine sediment metagenome</name>
    <dbReference type="NCBI Taxonomy" id="412755"/>
    <lineage>
        <taxon>unclassified sequences</taxon>
        <taxon>metagenomes</taxon>
        <taxon>ecological metagenomes</taxon>
    </lineage>
</organism>
<comment type="cofactor">
    <cofactor evidence="1">
        <name>Mg(2+)</name>
        <dbReference type="ChEBI" id="CHEBI:18420"/>
    </cofactor>
</comment>
<evidence type="ECO:0000256" key="10">
    <source>
        <dbReference type="ARBA" id="ARBA00022977"/>
    </source>
</evidence>
<dbReference type="GO" id="GO:0019288">
    <property type="term" value="P:isopentenyl diphosphate biosynthetic process, methylerythritol 4-phosphate pathway"/>
    <property type="evidence" value="ECO:0007669"/>
    <property type="project" value="TreeGrafter"/>
</dbReference>
<proteinExistence type="inferred from homology"/>
<evidence type="ECO:0000313" key="14">
    <source>
        <dbReference type="EMBL" id="KKN90681.1"/>
    </source>
</evidence>
<keyword evidence="10" id="KW-0784">Thiamine biosynthesis</keyword>
<dbReference type="UniPathway" id="UPA00064">
    <property type="reaction ID" value="UER00091"/>
</dbReference>
<evidence type="ECO:0000256" key="4">
    <source>
        <dbReference type="ARBA" id="ARBA00011081"/>
    </source>
</evidence>
<comment type="cofactor">
    <cofactor evidence="2">
        <name>thiamine diphosphate</name>
        <dbReference type="ChEBI" id="CHEBI:58937"/>
    </cofactor>
</comment>
<dbReference type="NCBIfam" id="TIGR00204">
    <property type="entry name" value="dxs"/>
    <property type="match status" value="1"/>
</dbReference>
<reference evidence="14" key="1">
    <citation type="journal article" date="2015" name="Nature">
        <title>Complex archaea that bridge the gap between prokaryotes and eukaryotes.</title>
        <authorList>
            <person name="Spang A."/>
            <person name="Saw J.H."/>
            <person name="Jorgensen S.L."/>
            <person name="Zaremba-Niedzwiedzka K."/>
            <person name="Martijn J."/>
            <person name="Lind A.E."/>
            <person name="van Eijk R."/>
            <person name="Schleper C."/>
            <person name="Guy L."/>
            <person name="Ettema T.J."/>
        </authorList>
    </citation>
    <scope>NUCLEOTIDE SEQUENCE</scope>
</reference>
<dbReference type="InterPro" id="IPR033248">
    <property type="entry name" value="Transketolase_C"/>
</dbReference>
<comment type="caution">
    <text evidence="14">The sequence shown here is derived from an EMBL/GenBank/DDBJ whole genome shotgun (WGS) entry which is preliminary data.</text>
</comment>
<dbReference type="GO" id="GO:0008661">
    <property type="term" value="F:1-deoxy-D-xylulose-5-phosphate synthase activity"/>
    <property type="evidence" value="ECO:0007669"/>
    <property type="project" value="UniProtKB-EC"/>
</dbReference>
<keyword evidence="12" id="KW-0414">Isoprene biosynthesis</keyword>
<dbReference type="InterPro" id="IPR005477">
    <property type="entry name" value="Dxylulose-5-P_synthase"/>
</dbReference>
<dbReference type="FunFam" id="3.40.50.920:FF:000002">
    <property type="entry name" value="1-deoxy-D-xylulose-5-phosphate synthase"/>
    <property type="match status" value="1"/>
</dbReference>
<gene>
    <name evidence="14" type="ORF">LCGC14_0226240</name>
</gene>
<comment type="similarity">
    <text evidence="4">Belongs to the transketolase family. DXPS subfamily.</text>
</comment>
<dbReference type="InterPro" id="IPR009014">
    <property type="entry name" value="Transketo_C/PFOR_II"/>
</dbReference>
<dbReference type="Pfam" id="PF02779">
    <property type="entry name" value="Transket_pyr"/>
    <property type="match status" value="1"/>
</dbReference>
<evidence type="ECO:0000256" key="9">
    <source>
        <dbReference type="ARBA" id="ARBA00022842"/>
    </source>
</evidence>
<dbReference type="GO" id="GO:0009228">
    <property type="term" value="P:thiamine biosynthetic process"/>
    <property type="evidence" value="ECO:0007669"/>
    <property type="project" value="UniProtKB-KW"/>
</dbReference>
<evidence type="ECO:0000256" key="6">
    <source>
        <dbReference type="ARBA" id="ARBA00013150"/>
    </source>
</evidence>
<dbReference type="Pfam" id="PF02780">
    <property type="entry name" value="Transketolase_C"/>
    <property type="match status" value="1"/>
</dbReference>
<evidence type="ECO:0000256" key="7">
    <source>
        <dbReference type="ARBA" id="ARBA00022679"/>
    </source>
</evidence>
<dbReference type="GO" id="GO:0005829">
    <property type="term" value="C:cytosol"/>
    <property type="evidence" value="ECO:0007669"/>
    <property type="project" value="TreeGrafter"/>
</dbReference>
<dbReference type="PANTHER" id="PTHR43322:SF5">
    <property type="entry name" value="1-DEOXY-D-XYLULOSE-5-PHOSPHATE SYNTHASE, CHLOROPLASTIC"/>
    <property type="match status" value="1"/>
</dbReference>
<dbReference type="SMART" id="SM00861">
    <property type="entry name" value="Transket_pyr"/>
    <property type="match status" value="1"/>
</dbReference>
<name>A0A0F9WWA2_9ZZZZ</name>
<dbReference type="InterPro" id="IPR049557">
    <property type="entry name" value="Transketolase_CS"/>
</dbReference>
<dbReference type="Pfam" id="PF13292">
    <property type="entry name" value="DXP_synthase_N"/>
    <property type="match status" value="1"/>
</dbReference>
<dbReference type="HAMAP" id="MF_00315">
    <property type="entry name" value="DXP_synth"/>
    <property type="match status" value="1"/>
</dbReference>
<keyword evidence="7" id="KW-0808">Transferase</keyword>